<sequence>MDVASDEEIERKSSGLLPSDLIDIIVDKDVVEAFSLEHELPSNKDSEDKRFSLLNQKLDEKKRGAEEGKNIEGHSGEKEEVAEERVTSLEPLNIEEMRQAKNHDFGGSKVDEDNIDETKNYGDINSIINNVISSVFAASSSLPTSPDVKNTQAERSDLGGINNDMTDVISDVDATPKFVNVDSITYVVGISIRSSFLFSLLPCGCFFYKF</sequence>
<feature type="region of interest" description="Disordered" evidence="1">
    <location>
        <begin position="39"/>
        <end position="89"/>
    </location>
</feature>
<reference evidence="3" key="2">
    <citation type="journal article" date="2017" name="J. Anim. Genet.">
        <title>Multiple reference genome sequences of hot pepper reveal the massive evolution of plant disease resistance genes by retroduplication.</title>
        <authorList>
            <person name="Kim S."/>
            <person name="Park J."/>
            <person name="Yeom S.-I."/>
            <person name="Kim Y.-M."/>
            <person name="Seo E."/>
            <person name="Kim K.-T."/>
            <person name="Kim M.-S."/>
            <person name="Lee J.M."/>
            <person name="Cheong K."/>
            <person name="Shin H.-S."/>
            <person name="Kim S.-B."/>
            <person name="Han K."/>
            <person name="Lee J."/>
            <person name="Park M."/>
            <person name="Lee H.-A."/>
            <person name="Lee H.-Y."/>
            <person name="Lee Y."/>
            <person name="Oh S."/>
            <person name="Lee J.H."/>
            <person name="Choi E."/>
            <person name="Choi E."/>
            <person name="Lee S.E."/>
            <person name="Jeon J."/>
            <person name="Kim H."/>
            <person name="Choi G."/>
            <person name="Song H."/>
            <person name="Lee J."/>
            <person name="Lee S.-C."/>
            <person name="Kwon J.-K."/>
            <person name="Lee H.-Y."/>
            <person name="Koo N."/>
            <person name="Hong Y."/>
            <person name="Kim R.W."/>
            <person name="Kang W.-H."/>
            <person name="Huh J.H."/>
            <person name="Kang B.-C."/>
            <person name="Yang T.-J."/>
            <person name="Lee Y.-H."/>
            <person name="Bennetzen J.L."/>
            <person name="Choi D."/>
        </authorList>
    </citation>
    <scope>NUCLEOTIDE SEQUENCE [LARGE SCALE GENOMIC DNA]</scope>
    <source>
        <strain evidence="3">cv. PBC81</strain>
    </source>
</reference>
<dbReference type="Proteomes" id="UP000224567">
    <property type="component" value="Unassembled WGS sequence"/>
</dbReference>
<evidence type="ECO:0000313" key="2">
    <source>
        <dbReference type="EMBL" id="PHT42517.1"/>
    </source>
</evidence>
<protein>
    <submittedName>
        <fullName evidence="2">Uncharacterized protein</fullName>
    </submittedName>
</protein>
<comment type="caution">
    <text evidence="2">The sequence shown here is derived from an EMBL/GenBank/DDBJ whole genome shotgun (WGS) entry which is preliminary data.</text>
</comment>
<evidence type="ECO:0000256" key="1">
    <source>
        <dbReference type="SAM" id="MobiDB-lite"/>
    </source>
</evidence>
<name>A0A2G2WBC0_CAPBA</name>
<keyword evidence="3" id="KW-1185">Reference proteome</keyword>
<feature type="compositionally biased region" description="Basic and acidic residues" evidence="1">
    <location>
        <begin position="39"/>
        <end position="87"/>
    </location>
</feature>
<accession>A0A2G2WBC0</accession>
<evidence type="ECO:0000313" key="3">
    <source>
        <dbReference type="Proteomes" id="UP000224567"/>
    </source>
</evidence>
<dbReference type="AlphaFoldDB" id="A0A2G2WBC0"/>
<reference evidence="2 3" key="1">
    <citation type="journal article" date="2017" name="Genome Biol.">
        <title>New reference genome sequences of hot pepper reveal the massive evolution of plant disease-resistance genes by retroduplication.</title>
        <authorList>
            <person name="Kim S."/>
            <person name="Park J."/>
            <person name="Yeom S.I."/>
            <person name="Kim Y.M."/>
            <person name="Seo E."/>
            <person name="Kim K.T."/>
            <person name="Kim M.S."/>
            <person name="Lee J.M."/>
            <person name="Cheong K."/>
            <person name="Shin H.S."/>
            <person name="Kim S.B."/>
            <person name="Han K."/>
            <person name="Lee J."/>
            <person name="Park M."/>
            <person name="Lee H.A."/>
            <person name="Lee H.Y."/>
            <person name="Lee Y."/>
            <person name="Oh S."/>
            <person name="Lee J.H."/>
            <person name="Choi E."/>
            <person name="Choi E."/>
            <person name="Lee S.E."/>
            <person name="Jeon J."/>
            <person name="Kim H."/>
            <person name="Choi G."/>
            <person name="Song H."/>
            <person name="Lee J."/>
            <person name="Lee S.C."/>
            <person name="Kwon J.K."/>
            <person name="Lee H.Y."/>
            <person name="Koo N."/>
            <person name="Hong Y."/>
            <person name="Kim R.W."/>
            <person name="Kang W.H."/>
            <person name="Huh J.H."/>
            <person name="Kang B.C."/>
            <person name="Yang T.J."/>
            <person name="Lee Y.H."/>
            <person name="Bennetzen J.L."/>
            <person name="Choi D."/>
        </authorList>
    </citation>
    <scope>NUCLEOTIDE SEQUENCE [LARGE SCALE GENOMIC DNA]</scope>
    <source>
        <strain evidence="3">cv. PBC81</strain>
    </source>
</reference>
<proteinExistence type="predicted"/>
<gene>
    <name evidence="2" type="ORF">CQW23_16542</name>
</gene>
<dbReference type="EMBL" id="MLFT02000007">
    <property type="protein sequence ID" value="PHT42517.1"/>
    <property type="molecule type" value="Genomic_DNA"/>
</dbReference>
<organism evidence="2 3">
    <name type="scientific">Capsicum baccatum</name>
    <name type="common">Peruvian pepper</name>
    <dbReference type="NCBI Taxonomy" id="33114"/>
    <lineage>
        <taxon>Eukaryota</taxon>
        <taxon>Viridiplantae</taxon>
        <taxon>Streptophyta</taxon>
        <taxon>Embryophyta</taxon>
        <taxon>Tracheophyta</taxon>
        <taxon>Spermatophyta</taxon>
        <taxon>Magnoliopsida</taxon>
        <taxon>eudicotyledons</taxon>
        <taxon>Gunneridae</taxon>
        <taxon>Pentapetalae</taxon>
        <taxon>asterids</taxon>
        <taxon>lamiids</taxon>
        <taxon>Solanales</taxon>
        <taxon>Solanaceae</taxon>
        <taxon>Solanoideae</taxon>
        <taxon>Capsiceae</taxon>
        <taxon>Capsicum</taxon>
    </lineage>
</organism>